<reference evidence="7 8" key="1">
    <citation type="submission" date="2021-03" db="EMBL/GenBank/DDBJ databases">
        <title>Genomic and phenotypic characterization of Chloracidobacterium isolates provides evidence for multiple species.</title>
        <authorList>
            <person name="Saini M.K."/>
            <person name="Costas A.M.G."/>
            <person name="Tank M."/>
            <person name="Bryant D.A."/>
        </authorList>
    </citation>
    <scope>NUCLEOTIDE SEQUENCE [LARGE SCALE GENOMIC DNA]</scope>
    <source>
        <strain evidence="7 8">BV2-C</strain>
    </source>
</reference>
<keyword evidence="4" id="KW-0274">FAD</keyword>
<dbReference type="Proteomes" id="UP000676506">
    <property type="component" value="Chromosome 2"/>
</dbReference>
<keyword evidence="8" id="KW-1185">Reference proteome</keyword>
<dbReference type="PIRSF" id="PIRSF000350">
    <property type="entry name" value="Mercury_reductase_MerA"/>
    <property type="match status" value="1"/>
</dbReference>
<dbReference type="PANTHER" id="PTHR43014:SF2">
    <property type="entry name" value="MERCURIC REDUCTASE"/>
    <property type="match status" value="1"/>
</dbReference>
<evidence type="ECO:0000259" key="6">
    <source>
        <dbReference type="Pfam" id="PF07992"/>
    </source>
</evidence>
<evidence type="ECO:0000256" key="1">
    <source>
        <dbReference type="ARBA" id="ARBA00001974"/>
    </source>
</evidence>
<dbReference type="Pfam" id="PF07992">
    <property type="entry name" value="Pyr_redox_2"/>
    <property type="match status" value="1"/>
</dbReference>
<dbReference type="SUPFAM" id="SSF55424">
    <property type="entry name" value="FAD/NAD-linked reductases, dimerisation (C-terminal) domain"/>
    <property type="match status" value="1"/>
</dbReference>
<dbReference type="InterPro" id="IPR001100">
    <property type="entry name" value="Pyr_nuc-diS_OxRdtase"/>
</dbReference>
<proteinExistence type="inferred from homology"/>
<dbReference type="Pfam" id="PF02852">
    <property type="entry name" value="Pyr_redox_dim"/>
    <property type="match status" value="1"/>
</dbReference>
<evidence type="ECO:0000313" key="7">
    <source>
        <dbReference type="EMBL" id="QUW04574.1"/>
    </source>
</evidence>
<dbReference type="InterPro" id="IPR004099">
    <property type="entry name" value="Pyr_nucl-diS_OxRdtase_dimer"/>
</dbReference>
<dbReference type="Gene3D" id="3.50.50.60">
    <property type="entry name" value="FAD/NAD(P)-binding domain"/>
    <property type="match status" value="2"/>
</dbReference>
<evidence type="ECO:0000256" key="4">
    <source>
        <dbReference type="ARBA" id="ARBA00022827"/>
    </source>
</evidence>
<dbReference type="SUPFAM" id="SSF51905">
    <property type="entry name" value="FAD/NAD(P)-binding domain"/>
    <property type="match status" value="1"/>
</dbReference>
<sequence length="468" mass="49636">MTERFDIVIIGAGSGGLTAAGFAAQLGAKVALVEKHRIGGDCTWTGCVPSKALLKAAKIAHEVRQASQYGIVAEPPRTDMARVRAYVQGVIGSVYAHEAPEELQRNGIEVILAPGRFLDAQTLAAGDRVLTAKYFLICTGARPSPPDLRGLDAVPFLTYETIFDLDELPEQMIVVGGGPIGCELAQAFQRLGSQVTLVAARLLPKEEPEVDQTLRTVFGQEGMRFVAGRARTVARQNGLIRVESEAGVAEGDVLFIAAGRRPSVAGLDLDKAGVQADAHGIPVDTNLRTNVKHIFAAGDVLGGHQFTHFAGWQAFLAARNALLLGSTSGFTDIVPWVTFTDPEVAHVGLTEAAARAKHGDAIKVNRWAMDRTDRAVCDNDTAGFLKVLSRGDGTLLGATMVAPRAGEAITEFTLALNHRLKVTDVANAIHAYPTYSTAAQQLAAGVAVENFLTGTAGKVIQSLSKIMR</sequence>
<feature type="domain" description="FAD/NAD(P)-binding" evidence="6">
    <location>
        <begin position="5"/>
        <end position="314"/>
    </location>
</feature>
<dbReference type="InterPro" id="IPR036188">
    <property type="entry name" value="FAD/NAD-bd_sf"/>
</dbReference>
<organism evidence="7 8">
    <name type="scientific">Chloracidobacterium validum</name>
    <dbReference type="NCBI Taxonomy" id="2821543"/>
    <lineage>
        <taxon>Bacteria</taxon>
        <taxon>Pseudomonadati</taxon>
        <taxon>Acidobacteriota</taxon>
        <taxon>Terriglobia</taxon>
        <taxon>Terriglobales</taxon>
        <taxon>Acidobacteriaceae</taxon>
        <taxon>Chloracidobacterium</taxon>
    </lineage>
</organism>
<evidence type="ECO:0000256" key="2">
    <source>
        <dbReference type="ARBA" id="ARBA00007532"/>
    </source>
</evidence>
<dbReference type="EMBL" id="CP072649">
    <property type="protein sequence ID" value="QUW04574.1"/>
    <property type="molecule type" value="Genomic_DNA"/>
</dbReference>
<dbReference type="PRINTS" id="PR00368">
    <property type="entry name" value="FADPNR"/>
</dbReference>
<gene>
    <name evidence="7" type="ORF">J8C06_12385</name>
</gene>
<evidence type="ECO:0000313" key="8">
    <source>
        <dbReference type="Proteomes" id="UP000676506"/>
    </source>
</evidence>
<comment type="similarity">
    <text evidence="2">Belongs to the class-I pyridine nucleotide-disulfide oxidoreductase family.</text>
</comment>
<dbReference type="Gene3D" id="3.30.390.30">
    <property type="match status" value="1"/>
</dbReference>
<dbReference type="PANTHER" id="PTHR43014">
    <property type="entry name" value="MERCURIC REDUCTASE"/>
    <property type="match status" value="1"/>
</dbReference>
<keyword evidence="3" id="KW-0285">Flavoprotein</keyword>
<feature type="domain" description="Pyridine nucleotide-disulphide oxidoreductase dimerisation" evidence="5">
    <location>
        <begin position="334"/>
        <end position="441"/>
    </location>
</feature>
<evidence type="ECO:0000259" key="5">
    <source>
        <dbReference type="Pfam" id="PF02852"/>
    </source>
</evidence>
<dbReference type="PRINTS" id="PR00411">
    <property type="entry name" value="PNDRDTASEI"/>
</dbReference>
<dbReference type="RefSeq" id="WP_211430463.1">
    <property type="nucleotide sequence ID" value="NZ_CP072649.1"/>
</dbReference>
<evidence type="ECO:0000256" key="3">
    <source>
        <dbReference type="ARBA" id="ARBA00022630"/>
    </source>
</evidence>
<dbReference type="InterPro" id="IPR023753">
    <property type="entry name" value="FAD/NAD-binding_dom"/>
</dbReference>
<accession>A0ABX8BFX1</accession>
<dbReference type="InterPro" id="IPR016156">
    <property type="entry name" value="FAD/NAD-linked_Rdtase_dimer_sf"/>
</dbReference>
<name>A0ABX8BFX1_9BACT</name>
<comment type="cofactor">
    <cofactor evidence="1">
        <name>FAD</name>
        <dbReference type="ChEBI" id="CHEBI:57692"/>
    </cofactor>
</comment>
<protein>
    <submittedName>
        <fullName evidence="7">FAD-dependent oxidoreductase</fullName>
    </submittedName>
</protein>